<organism evidence="2 3">
    <name type="scientific">Metarhizobium album</name>
    <dbReference type="NCBI Taxonomy" id="2182425"/>
    <lineage>
        <taxon>Bacteria</taxon>
        <taxon>Pseudomonadati</taxon>
        <taxon>Pseudomonadota</taxon>
        <taxon>Alphaproteobacteria</taxon>
        <taxon>Hyphomicrobiales</taxon>
        <taxon>Rhizobiaceae</taxon>
        <taxon>Metarhizobium</taxon>
    </lineage>
</organism>
<name>A0A2U2DSG4_9HYPH</name>
<gene>
    <name evidence="2" type="ORF">DEM27_12500</name>
</gene>
<feature type="region of interest" description="Disordered" evidence="1">
    <location>
        <begin position="122"/>
        <end position="141"/>
    </location>
</feature>
<keyword evidence="3" id="KW-1185">Reference proteome</keyword>
<sequence length="141" mass="15888">MARRLLTEAIDKDGCPIVQVQLNDGRLAIVDGDHFHRLMDLGLSPNWFTHRSGHGGNYVRAHISAKTDRDNVVMVLRLIVRPAVRGVVVRHRWRRDILHPWSAHFANHAEYARASISAPSRGLGAVRSVPPRKRSPAFQPL</sequence>
<dbReference type="Proteomes" id="UP000245252">
    <property type="component" value="Unassembled WGS sequence"/>
</dbReference>
<evidence type="ECO:0000313" key="2">
    <source>
        <dbReference type="EMBL" id="PWE56238.1"/>
    </source>
</evidence>
<reference evidence="2 3" key="1">
    <citation type="submission" date="2018-05" db="EMBL/GenBank/DDBJ databases">
        <title>The draft genome of strain NS-104.</title>
        <authorList>
            <person name="Hang P."/>
            <person name="Jiang J."/>
        </authorList>
    </citation>
    <scope>NUCLEOTIDE SEQUENCE [LARGE SCALE GENOMIC DNA]</scope>
    <source>
        <strain evidence="2 3">NS-104</strain>
    </source>
</reference>
<dbReference type="AlphaFoldDB" id="A0A2U2DSG4"/>
<proteinExistence type="predicted"/>
<evidence type="ECO:0000313" key="3">
    <source>
        <dbReference type="Proteomes" id="UP000245252"/>
    </source>
</evidence>
<protein>
    <submittedName>
        <fullName evidence="2">Uncharacterized protein</fullName>
    </submittedName>
</protein>
<comment type="caution">
    <text evidence="2">The sequence shown here is derived from an EMBL/GenBank/DDBJ whole genome shotgun (WGS) entry which is preliminary data.</text>
</comment>
<accession>A0A2U2DSG4</accession>
<dbReference type="EMBL" id="QFBC01000004">
    <property type="protein sequence ID" value="PWE56238.1"/>
    <property type="molecule type" value="Genomic_DNA"/>
</dbReference>
<evidence type="ECO:0000256" key="1">
    <source>
        <dbReference type="SAM" id="MobiDB-lite"/>
    </source>
</evidence>